<dbReference type="RefSeq" id="WP_089708373.1">
    <property type="nucleotide sequence ID" value="NZ_FNII01000026.1"/>
</dbReference>
<dbReference type="SUPFAM" id="SSF47413">
    <property type="entry name" value="lambda repressor-like DNA-binding domains"/>
    <property type="match status" value="1"/>
</dbReference>
<dbReference type="AlphaFoldDB" id="A0A1H0JDT3"/>
<accession>A0A1H0JDT3</accession>
<dbReference type="OrthoDB" id="129597at2"/>
<dbReference type="CDD" id="cd00093">
    <property type="entry name" value="HTH_XRE"/>
    <property type="match status" value="1"/>
</dbReference>
<dbReference type="EMBL" id="FNII01000026">
    <property type="protein sequence ID" value="SDO41619.1"/>
    <property type="molecule type" value="Genomic_DNA"/>
</dbReference>
<evidence type="ECO:0000313" key="2">
    <source>
        <dbReference type="EMBL" id="SDO41619.1"/>
    </source>
</evidence>
<reference evidence="3" key="1">
    <citation type="submission" date="2016-10" db="EMBL/GenBank/DDBJ databases">
        <authorList>
            <person name="Varghese N."/>
            <person name="Submissions S."/>
        </authorList>
    </citation>
    <scope>NUCLEOTIDE SEQUENCE [LARGE SCALE GENOMIC DNA]</scope>
    <source>
        <strain evidence="3">CGMCC 1.6494</strain>
    </source>
</reference>
<evidence type="ECO:0000259" key="1">
    <source>
        <dbReference type="PROSITE" id="PS50943"/>
    </source>
</evidence>
<dbReference type="InterPro" id="IPR001387">
    <property type="entry name" value="Cro/C1-type_HTH"/>
</dbReference>
<dbReference type="STRING" id="416873.SAMN04487951_1267"/>
<protein>
    <submittedName>
        <fullName evidence="2">Helix-turn-helix domain-containing protein</fullName>
    </submittedName>
</protein>
<dbReference type="InterPro" id="IPR010982">
    <property type="entry name" value="Lambda_DNA-bd_dom_sf"/>
</dbReference>
<proteinExistence type="predicted"/>
<dbReference type="Gene3D" id="1.10.260.40">
    <property type="entry name" value="lambda repressor-like DNA-binding domains"/>
    <property type="match status" value="1"/>
</dbReference>
<dbReference type="Proteomes" id="UP000199677">
    <property type="component" value="Unassembled WGS sequence"/>
</dbReference>
<name>A0A1H0JDT3_9GAMM</name>
<feature type="domain" description="HTH cro/C1-type" evidence="1">
    <location>
        <begin position="33"/>
        <end position="63"/>
    </location>
</feature>
<gene>
    <name evidence="2" type="ORF">SAMN04487951_1267</name>
</gene>
<dbReference type="InterPro" id="IPR039554">
    <property type="entry name" value="HigA2-like_HTH"/>
</dbReference>
<evidence type="ECO:0000313" key="3">
    <source>
        <dbReference type="Proteomes" id="UP000199677"/>
    </source>
</evidence>
<sequence>MATKFSELRERMSPEAQAMAQAKTDEMMAEMPLQELRRARELSQKAIAEVLHVSQARVSKMEKRTDMYLSTLRTHIEAMGGSLDLVANFPDGKVKISHLDEPTHV</sequence>
<dbReference type="Pfam" id="PF13744">
    <property type="entry name" value="HTH_37"/>
    <property type="match status" value="1"/>
</dbReference>
<organism evidence="2 3">
    <name type="scientific">Vreelandella arcis</name>
    <dbReference type="NCBI Taxonomy" id="416873"/>
    <lineage>
        <taxon>Bacteria</taxon>
        <taxon>Pseudomonadati</taxon>
        <taxon>Pseudomonadota</taxon>
        <taxon>Gammaproteobacteria</taxon>
        <taxon>Oceanospirillales</taxon>
        <taxon>Halomonadaceae</taxon>
        <taxon>Vreelandella</taxon>
    </lineage>
</organism>
<dbReference type="GO" id="GO:0003677">
    <property type="term" value="F:DNA binding"/>
    <property type="evidence" value="ECO:0007669"/>
    <property type="project" value="InterPro"/>
</dbReference>
<dbReference type="PROSITE" id="PS50943">
    <property type="entry name" value="HTH_CROC1"/>
    <property type="match status" value="1"/>
</dbReference>
<keyword evidence="3" id="KW-1185">Reference proteome</keyword>